<feature type="domain" description="GH29D-like beta-sandwich" evidence="2">
    <location>
        <begin position="796"/>
        <end position="857"/>
    </location>
</feature>
<evidence type="ECO:0000313" key="3">
    <source>
        <dbReference type="EMBL" id="SDH75834.1"/>
    </source>
</evidence>
<keyword evidence="4" id="KW-1185">Reference proteome</keyword>
<sequence length="1175" mass="121890">MKSDGTHTAPGATPRTRRIWRGTGIAASAVVLLSTFGPPPAGALSQPAAILPAAVATGPQGSVGPVNPETGYPYWYGDNTGLRLELCLDAVEVCPVVGAGYDPAEPPAIPGNFPDESFWWSAEASLPLANGEEARLIMATEAAFGGAGDVAQGQQNAFARMRIRFDGAQPDASYTATTPYGVFIVTADDRGRVRFTEDLGCLQQPCDWTEPLSGKIGPFLRWDSSLPAAPAGSIGDPNVEHAVTGSPFDTNFFSIEGPGVPLAQTDQFAVQGKVATVRAGVDKPGGTYNQALTVNIQTSFPDEAKVVYTTDGSEPVVAADGSVSHGQLWVPSEGDNDVAPVSLATPGTTVLKYLAVSLTDPAQRTAIQSETYTLDATSPWIAAFPDGTAASYAGPQQVTLTGTAQTGSARVYYTLDGSDPTYTLDGATGATLEYTGTPITVGHTTTVRAVSVDGAGTAGEIRNFRYVIHNLKALGPIVPGGHGYPSWVEDNGWAGQEPVQLDLCLDDPLCPVIEELPFPLDPMEFPRNFPGESFWWASEAFLPIDGEEVRLTLALEAAFTGEGAAAGDEIAFGRIRVRGDEVFEFGSVYEITHPYGKFLVEADDTGSLRYTEDLGSMNGNGDFTPLLESKIGPFLRWDPAVAPAAPAGYLGDGSTPHAVTGSPYNTNVFEIRHVRTTLGETVNRLLGSTADFVVQGRTVGAVPPAAPTVAAATAGGTFNTVQTVSLTAEPAGSPIFFTVDGTDPEPDGVQYTEPITIGEGTTTLKFLAVNEGVPSEIVTEVYTVDLTAPELATTTPGGTFTGATTATLTATEGAAIRFTTDGTEPTATSTLYTAPIAITQTTTLRAVAIDAAGNVSALGQWVFTINTPTPPPVGTGGHDFSGDGNADVLARDTSGRLWLYASNGTGGWQPREQVGTGWNTITSIVAPGDFNGDGNADVLGRDTSGALWLYRGNGDGSWMTKVKVGSGWSGMSSIVGPGDFDGDGNVDVLARDGAGRLWLYPGNGSGGWLAKKQVGSGWSGMSSIVGPGDFDGDGNVDVLARDGAGRLWLYPGNGSGGWLAKKQVGSGWSGMSSIVGPGDFDGDGNVDVLARDGAGRLWLYPGNGSGGWLAKKQVGSGWSGMSSIVGPGDFDGDGNVDVLARDGAGRLWLYPGNGSGGWLAKVLVGTRWNGMTAIL</sequence>
<dbReference type="SUPFAM" id="SSF69318">
    <property type="entry name" value="Integrin alpha N-terminal domain"/>
    <property type="match status" value="2"/>
</dbReference>
<dbReference type="STRING" id="335973.SAMN04488693_102330"/>
<dbReference type="Pfam" id="PF13290">
    <property type="entry name" value="CHB_HEX_C_1"/>
    <property type="match status" value="4"/>
</dbReference>
<dbReference type="Proteomes" id="UP000199258">
    <property type="component" value="Unassembled WGS sequence"/>
</dbReference>
<dbReference type="PANTHER" id="PTHR44103">
    <property type="entry name" value="PROPROTEIN CONVERTASE P"/>
    <property type="match status" value="1"/>
</dbReference>
<organism evidence="3 4">
    <name type="scientific">Arthrobacter subterraneus</name>
    <dbReference type="NCBI Taxonomy" id="335973"/>
    <lineage>
        <taxon>Bacteria</taxon>
        <taxon>Bacillati</taxon>
        <taxon>Actinomycetota</taxon>
        <taxon>Actinomycetes</taxon>
        <taxon>Micrococcales</taxon>
        <taxon>Micrococcaceae</taxon>
        <taxon>Arthrobacter</taxon>
    </lineage>
</organism>
<accession>A0A1G8F179</accession>
<dbReference type="InterPro" id="IPR059177">
    <property type="entry name" value="GH29D-like_dom"/>
</dbReference>
<evidence type="ECO:0000259" key="2">
    <source>
        <dbReference type="Pfam" id="PF13290"/>
    </source>
</evidence>
<dbReference type="AlphaFoldDB" id="A0A1G8F179"/>
<dbReference type="Gene3D" id="2.130.10.130">
    <property type="entry name" value="Integrin alpha, N-terminal"/>
    <property type="match status" value="2"/>
</dbReference>
<protein>
    <submittedName>
        <fullName evidence="3">Chitobiase/beta-hexosaminidase C-terminal domain-containing protein</fullName>
    </submittedName>
</protein>
<dbReference type="PANTHER" id="PTHR44103:SF1">
    <property type="entry name" value="PROPROTEIN CONVERTASE P"/>
    <property type="match status" value="1"/>
</dbReference>
<feature type="domain" description="GH29D-like beta-sandwich" evidence="2">
    <location>
        <begin position="390"/>
        <end position="461"/>
    </location>
</feature>
<dbReference type="EMBL" id="FNDT01000002">
    <property type="protein sequence ID" value="SDH75834.1"/>
    <property type="molecule type" value="Genomic_DNA"/>
</dbReference>
<dbReference type="InterPro" id="IPR013517">
    <property type="entry name" value="FG-GAP"/>
</dbReference>
<evidence type="ECO:0000313" key="4">
    <source>
        <dbReference type="Proteomes" id="UP000199258"/>
    </source>
</evidence>
<dbReference type="InterPro" id="IPR028994">
    <property type="entry name" value="Integrin_alpha_N"/>
</dbReference>
<feature type="domain" description="GH29D-like beta-sandwich" evidence="2">
    <location>
        <begin position="714"/>
        <end position="778"/>
    </location>
</feature>
<dbReference type="Pfam" id="PF13517">
    <property type="entry name" value="FG-GAP_3"/>
    <property type="match status" value="3"/>
</dbReference>
<reference evidence="3 4" key="1">
    <citation type="submission" date="2016-10" db="EMBL/GenBank/DDBJ databases">
        <authorList>
            <person name="de Groot N.N."/>
        </authorList>
    </citation>
    <scope>NUCLEOTIDE SEQUENCE [LARGE SCALE GENOMIC DNA]</scope>
    <source>
        <strain evidence="3 4">NP_1H</strain>
    </source>
</reference>
<evidence type="ECO:0000256" key="1">
    <source>
        <dbReference type="ARBA" id="ARBA00022729"/>
    </source>
</evidence>
<name>A0A1G8F179_9MICC</name>
<proteinExistence type="predicted"/>
<keyword evidence="1" id="KW-0732">Signal</keyword>
<gene>
    <name evidence="3" type="ORF">SAMN04488693_102330</name>
</gene>
<feature type="domain" description="GH29D-like beta-sandwich" evidence="2">
    <location>
        <begin position="284"/>
        <end position="318"/>
    </location>
</feature>